<dbReference type="AlphaFoldDB" id="A0A225UCG3"/>
<keyword evidence="2" id="KW-1185">Reference proteome</keyword>
<name>A0A225UCG3_9STRA</name>
<reference evidence="2" key="1">
    <citation type="submission" date="2017-03" db="EMBL/GenBank/DDBJ databases">
        <title>Phytopthora megakarya and P. palmivora, two closely related causual agents of cacao black pod achieved similar genome size and gene model numbers by different mechanisms.</title>
        <authorList>
            <person name="Ali S."/>
            <person name="Shao J."/>
            <person name="Larry D.J."/>
            <person name="Kronmiller B."/>
            <person name="Shen D."/>
            <person name="Strem M.D."/>
            <person name="Melnick R.L."/>
            <person name="Guiltinan M.J."/>
            <person name="Tyler B.M."/>
            <person name="Meinhardt L.W."/>
            <person name="Bailey B.A."/>
        </authorList>
    </citation>
    <scope>NUCLEOTIDE SEQUENCE [LARGE SCALE GENOMIC DNA]</scope>
    <source>
        <strain evidence="2">zdho120</strain>
    </source>
</reference>
<dbReference type="EMBL" id="NBNE01022212">
    <property type="protein sequence ID" value="OWY90683.1"/>
    <property type="molecule type" value="Genomic_DNA"/>
</dbReference>
<protein>
    <submittedName>
        <fullName evidence="1">Uncharacterized protein</fullName>
    </submittedName>
</protein>
<dbReference type="OrthoDB" id="131835at2759"/>
<evidence type="ECO:0000313" key="2">
    <source>
        <dbReference type="Proteomes" id="UP000198211"/>
    </source>
</evidence>
<proteinExistence type="predicted"/>
<gene>
    <name evidence="1" type="ORF">PHMEG_00041078</name>
</gene>
<organism evidence="1 2">
    <name type="scientific">Phytophthora megakarya</name>
    <dbReference type="NCBI Taxonomy" id="4795"/>
    <lineage>
        <taxon>Eukaryota</taxon>
        <taxon>Sar</taxon>
        <taxon>Stramenopiles</taxon>
        <taxon>Oomycota</taxon>
        <taxon>Peronosporomycetes</taxon>
        <taxon>Peronosporales</taxon>
        <taxon>Peronosporaceae</taxon>
        <taxon>Phytophthora</taxon>
    </lineage>
</organism>
<accession>A0A225UCG3</accession>
<dbReference type="Proteomes" id="UP000198211">
    <property type="component" value="Unassembled WGS sequence"/>
</dbReference>
<sequence length="68" mass="7868">MVKWFPFKFQGYKVETTVLWRLAMLATRRFCSFSTTMTTLLCSNCNKEAKEFVSVIERSGTGIFCVVQ</sequence>
<evidence type="ECO:0000313" key="1">
    <source>
        <dbReference type="EMBL" id="OWY90683.1"/>
    </source>
</evidence>
<comment type="caution">
    <text evidence="1">The sequence shown here is derived from an EMBL/GenBank/DDBJ whole genome shotgun (WGS) entry which is preliminary data.</text>
</comment>